<dbReference type="SMART" id="SM00867">
    <property type="entry name" value="YceI"/>
    <property type="match status" value="1"/>
</dbReference>
<dbReference type="Gene3D" id="2.40.128.110">
    <property type="entry name" value="Lipid/polyisoprenoid-binding, YceI-like"/>
    <property type="match status" value="1"/>
</dbReference>
<evidence type="ECO:0000313" key="4">
    <source>
        <dbReference type="Proteomes" id="UP001139333"/>
    </source>
</evidence>
<dbReference type="PANTHER" id="PTHR34406:SF1">
    <property type="entry name" value="PROTEIN YCEI"/>
    <property type="match status" value="1"/>
</dbReference>
<keyword evidence="4" id="KW-1185">Reference proteome</keyword>
<dbReference type="PIRSF" id="PIRSF029811">
    <property type="entry name" value="UCP029811"/>
    <property type="match status" value="1"/>
</dbReference>
<name>A0A9X2CIH8_9GAMM</name>
<dbReference type="Proteomes" id="UP001139333">
    <property type="component" value="Unassembled WGS sequence"/>
</dbReference>
<dbReference type="Pfam" id="PF04264">
    <property type="entry name" value="YceI"/>
    <property type="match status" value="1"/>
</dbReference>
<feature type="chain" id="PRO_5040997870" evidence="1">
    <location>
        <begin position="20"/>
        <end position="191"/>
    </location>
</feature>
<gene>
    <name evidence="3" type="ORF">L2672_10080</name>
</gene>
<feature type="signal peptide" evidence="1">
    <location>
        <begin position="1"/>
        <end position="19"/>
    </location>
</feature>
<evidence type="ECO:0000256" key="1">
    <source>
        <dbReference type="SAM" id="SignalP"/>
    </source>
</evidence>
<comment type="caution">
    <text evidence="3">The sequence shown here is derived from an EMBL/GenBank/DDBJ whole genome shotgun (WGS) entry which is preliminary data.</text>
</comment>
<proteinExistence type="predicted"/>
<keyword evidence="1" id="KW-0732">Signal</keyword>
<dbReference type="SUPFAM" id="SSF101874">
    <property type="entry name" value="YceI-like"/>
    <property type="match status" value="1"/>
</dbReference>
<dbReference type="EMBL" id="JAKIKP010000006">
    <property type="protein sequence ID" value="MCL1143042.1"/>
    <property type="molecule type" value="Genomic_DNA"/>
</dbReference>
<reference evidence="3" key="1">
    <citation type="submission" date="2022-01" db="EMBL/GenBank/DDBJ databases">
        <title>Whole genome-based taxonomy of the Shewanellaceae.</title>
        <authorList>
            <person name="Martin-Rodriguez A.J."/>
        </authorList>
    </citation>
    <scope>NUCLEOTIDE SEQUENCE</scope>
    <source>
        <strain evidence="3">DSM 16422</strain>
    </source>
</reference>
<accession>A0A9X2CIH8</accession>
<feature type="domain" description="Lipid/polyisoprenoid-binding YceI-like" evidence="2">
    <location>
        <begin position="21"/>
        <end position="190"/>
    </location>
</feature>
<sequence length="191" mass="20515">MKKWLIVSILSVLAHPVFAANWQVDNDLSSVSFISTKKGDIAEVHKFKQVSGTLDEQGKFSLTIDLASVDTGISIRDERMQGLLFEVAQYPTLTLSASVPPKLVNDLAVGSTTVADIEATIDLHGQQQKKVFKVLVAKLSDKKFMVTSLAPVVVQAQDFGLVAGVEKLRAIAGLSSISLAVPVSFVVGLHQ</sequence>
<dbReference type="InterPro" id="IPR027016">
    <property type="entry name" value="UCP029811"/>
</dbReference>
<protein>
    <submittedName>
        <fullName evidence="3">YceI family protein</fullName>
    </submittedName>
</protein>
<evidence type="ECO:0000313" key="3">
    <source>
        <dbReference type="EMBL" id="MCL1143042.1"/>
    </source>
</evidence>
<dbReference type="InterPro" id="IPR036761">
    <property type="entry name" value="TTHA0802/YceI-like_sf"/>
</dbReference>
<dbReference type="AlphaFoldDB" id="A0A9X2CIH8"/>
<organism evidence="3 4">
    <name type="scientific">Shewanella gaetbuli</name>
    <dbReference type="NCBI Taxonomy" id="220752"/>
    <lineage>
        <taxon>Bacteria</taxon>
        <taxon>Pseudomonadati</taxon>
        <taxon>Pseudomonadota</taxon>
        <taxon>Gammaproteobacteria</taxon>
        <taxon>Alteromonadales</taxon>
        <taxon>Shewanellaceae</taxon>
        <taxon>Shewanella</taxon>
    </lineage>
</organism>
<evidence type="ECO:0000259" key="2">
    <source>
        <dbReference type="SMART" id="SM00867"/>
    </source>
</evidence>
<dbReference type="PANTHER" id="PTHR34406">
    <property type="entry name" value="PROTEIN YCEI"/>
    <property type="match status" value="1"/>
</dbReference>
<dbReference type="RefSeq" id="WP_248995724.1">
    <property type="nucleotide sequence ID" value="NZ_JAKIKP010000006.1"/>
</dbReference>
<dbReference type="InterPro" id="IPR007372">
    <property type="entry name" value="Lipid/polyisoprenoid-bd_YceI"/>
</dbReference>